<sequence length="243" mass="26773">MDLDCFIIHLARATERAAQVAATQAALPLRCHVLPAVDGQSMSAAEARAYQPGLLAPPYPFDLRASEVATFHSHRAAWQRIVDGALPAALIIEDDLEIDTDVFLPALDLACTHMRGGDFVRFPIKPREDAGTQIAHRGAVRLGCHDAVALGMVAQLVTLKAAQRLLDATERFDRPVDTFLQMTWVHGVRILTAWPTGIEEVSARLGGSLIQRKEGALQKLRREVLRPIYRRRIAAMARKHPNG</sequence>
<dbReference type="AlphaFoldDB" id="A0A1N7FE86"/>
<keyword evidence="2" id="KW-0808">Transferase</keyword>
<evidence type="ECO:0000313" key="3">
    <source>
        <dbReference type="Proteomes" id="UP000186019"/>
    </source>
</evidence>
<organism evidence="2 3">
    <name type="scientific">Roseovarius nanhaiticus</name>
    <dbReference type="NCBI Taxonomy" id="573024"/>
    <lineage>
        <taxon>Bacteria</taxon>
        <taxon>Pseudomonadati</taxon>
        <taxon>Pseudomonadota</taxon>
        <taxon>Alphaproteobacteria</taxon>
        <taxon>Rhodobacterales</taxon>
        <taxon>Roseobacteraceae</taxon>
        <taxon>Roseovarius</taxon>
    </lineage>
</organism>
<dbReference type="STRING" id="573024.SAMN05216208_1173"/>
<dbReference type="GO" id="GO:0016740">
    <property type="term" value="F:transferase activity"/>
    <property type="evidence" value="ECO:0007669"/>
    <property type="project" value="UniProtKB-KW"/>
</dbReference>
<feature type="domain" description="Glycosyl transferase family 25" evidence="1">
    <location>
        <begin position="5"/>
        <end position="101"/>
    </location>
</feature>
<accession>A0A1N7FE86</accession>
<evidence type="ECO:0000259" key="1">
    <source>
        <dbReference type="Pfam" id="PF01755"/>
    </source>
</evidence>
<dbReference type="Proteomes" id="UP000186019">
    <property type="component" value="Unassembled WGS sequence"/>
</dbReference>
<dbReference type="Pfam" id="PF01755">
    <property type="entry name" value="Glyco_transf_25"/>
    <property type="match status" value="1"/>
</dbReference>
<gene>
    <name evidence="2" type="ORF">SAMN05421666_0963</name>
</gene>
<dbReference type="EMBL" id="FTNV01000001">
    <property type="protein sequence ID" value="SIR98669.1"/>
    <property type="molecule type" value="Genomic_DNA"/>
</dbReference>
<dbReference type="InterPro" id="IPR002654">
    <property type="entry name" value="Glyco_trans_25"/>
</dbReference>
<proteinExistence type="predicted"/>
<reference evidence="2 3" key="1">
    <citation type="submission" date="2017-01" db="EMBL/GenBank/DDBJ databases">
        <authorList>
            <person name="Mah S.A."/>
            <person name="Swanson W.J."/>
            <person name="Moy G.W."/>
            <person name="Vacquier V.D."/>
        </authorList>
    </citation>
    <scope>NUCLEOTIDE SEQUENCE [LARGE SCALE GENOMIC DNA]</scope>
    <source>
        <strain evidence="2 3">DSM 29590</strain>
    </source>
</reference>
<evidence type="ECO:0000313" key="2">
    <source>
        <dbReference type="EMBL" id="SIR98669.1"/>
    </source>
</evidence>
<protein>
    <submittedName>
        <fullName evidence="2">Glycosyltransferase involved in LPS biosynthesis, GR25 family</fullName>
    </submittedName>
</protein>
<keyword evidence="3" id="KW-1185">Reference proteome</keyword>
<dbReference type="CDD" id="cd06532">
    <property type="entry name" value="Glyco_transf_25"/>
    <property type="match status" value="1"/>
</dbReference>
<name>A0A1N7FE86_9RHOB</name>
<dbReference type="RefSeq" id="WP_076531432.1">
    <property type="nucleotide sequence ID" value="NZ_FOAC01000001.1"/>
</dbReference>